<organism evidence="2 3">
    <name type="scientific">Streptomyces aurantiogriseus</name>
    <dbReference type="NCBI Taxonomy" id="66870"/>
    <lineage>
        <taxon>Bacteria</taxon>
        <taxon>Bacillati</taxon>
        <taxon>Actinomycetota</taxon>
        <taxon>Actinomycetes</taxon>
        <taxon>Kitasatosporales</taxon>
        <taxon>Streptomycetaceae</taxon>
        <taxon>Streptomyces</taxon>
    </lineage>
</organism>
<dbReference type="AlphaFoldDB" id="A0A918FN39"/>
<reference evidence="2" key="1">
    <citation type="journal article" date="2014" name="Int. J. Syst. Evol. Microbiol.">
        <title>Complete genome sequence of Corynebacterium casei LMG S-19264T (=DSM 44701T), isolated from a smear-ripened cheese.</title>
        <authorList>
            <consortium name="US DOE Joint Genome Institute (JGI-PGF)"/>
            <person name="Walter F."/>
            <person name="Albersmeier A."/>
            <person name="Kalinowski J."/>
            <person name="Ruckert C."/>
        </authorList>
    </citation>
    <scope>NUCLEOTIDE SEQUENCE</scope>
    <source>
        <strain evidence="2">JCM 4346</strain>
    </source>
</reference>
<feature type="compositionally biased region" description="Basic residues" evidence="1">
    <location>
        <begin position="1"/>
        <end position="11"/>
    </location>
</feature>
<comment type="caution">
    <text evidence="2">The sequence shown here is derived from an EMBL/GenBank/DDBJ whole genome shotgun (WGS) entry which is preliminary data.</text>
</comment>
<dbReference type="EMBL" id="BMSX01000035">
    <property type="protein sequence ID" value="GGR58125.1"/>
    <property type="molecule type" value="Genomic_DNA"/>
</dbReference>
<protein>
    <submittedName>
        <fullName evidence="2">Uncharacterized protein</fullName>
    </submittedName>
</protein>
<feature type="region of interest" description="Disordered" evidence="1">
    <location>
        <begin position="1"/>
        <end position="68"/>
    </location>
</feature>
<name>A0A918FN39_9ACTN</name>
<gene>
    <name evidence="2" type="ORF">GCM10010251_88680</name>
</gene>
<reference evidence="2" key="2">
    <citation type="submission" date="2020-09" db="EMBL/GenBank/DDBJ databases">
        <authorList>
            <person name="Sun Q."/>
            <person name="Ohkuma M."/>
        </authorList>
    </citation>
    <scope>NUCLEOTIDE SEQUENCE</scope>
    <source>
        <strain evidence="2">JCM 4346</strain>
    </source>
</reference>
<proteinExistence type="predicted"/>
<dbReference type="RefSeq" id="WP_189943709.1">
    <property type="nucleotide sequence ID" value="NZ_BMSX01000035.1"/>
</dbReference>
<keyword evidence="3" id="KW-1185">Reference proteome</keyword>
<feature type="compositionally biased region" description="Basic and acidic residues" evidence="1">
    <location>
        <begin position="35"/>
        <end position="46"/>
    </location>
</feature>
<evidence type="ECO:0000313" key="3">
    <source>
        <dbReference type="Proteomes" id="UP000658320"/>
    </source>
</evidence>
<evidence type="ECO:0000256" key="1">
    <source>
        <dbReference type="SAM" id="MobiDB-lite"/>
    </source>
</evidence>
<dbReference type="Proteomes" id="UP000658320">
    <property type="component" value="Unassembled WGS sequence"/>
</dbReference>
<accession>A0A918FN39</accession>
<evidence type="ECO:0000313" key="2">
    <source>
        <dbReference type="EMBL" id="GGR58125.1"/>
    </source>
</evidence>
<sequence>MGTIKVGRRQAKPTTPTHVRGLHQGNWGPRRRQPGHHEDGTADARRSTGIHWKRHNRVMDSMPSISPG</sequence>